<gene>
    <name evidence="1" type="ORF">INP59_27465</name>
</gene>
<dbReference type="AlphaFoldDB" id="A0A7M2XVN6"/>
<accession>A0A7M2XVN6</accession>
<name>A0A7M2XVN6_9NOCA</name>
<geneLocation type="plasmid" evidence="1 2">
    <name>pSID</name>
</geneLocation>
<proteinExistence type="predicted"/>
<dbReference type="RefSeq" id="WP_193904173.1">
    <property type="nucleotide sequence ID" value="NZ_CP063453.1"/>
</dbReference>
<evidence type="ECO:0000313" key="2">
    <source>
        <dbReference type="Proteomes" id="UP000593818"/>
    </source>
</evidence>
<protein>
    <submittedName>
        <fullName evidence="1">Uncharacterized protein</fullName>
    </submittedName>
</protein>
<dbReference type="Proteomes" id="UP000593818">
    <property type="component" value="Plasmid pSID"/>
</dbReference>
<dbReference type="EMBL" id="CP063453">
    <property type="protein sequence ID" value="QOW01897.1"/>
    <property type="molecule type" value="Genomic_DNA"/>
</dbReference>
<reference evidence="1 2" key="1">
    <citation type="submission" date="2020-10" db="EMBL/GenBank/DDBJ databases">
        <title>Whole genome sequence of oil-degrading bacteria Rhodococcus pyridinivorans strain 5Ap.</title>
        <authorList>
            <person name="Akhremchuk A.E."/>
            <person name="Valentovich L.N."/>
            <person name="Charniauskaya M.I."/>
            <person name="Bukliarevich H.A."/>
            <person name="Titok M.A."/>
        </authorList>
    </citation>
    <scope>NUCLEOTIDE SEQUENCE [LARGE SCALE GENOMIC DNA]</scope>
    <source>
        <strain evidence="1 2">5Ap</strain>
        <plasmid evidence="1 2">pSID</plasmid>
    </source>
</reference>
<keyword evidence="1" id="KW-0614">Plasmid</keyword>
<organism evidence="1 2">
    <name type="scientific">Rhodococcus pyridinivorans</name>
    <dbReference type="NCBI Taxonomy" id="103816"/>
    <lineage>
        <taxon>Bacteria</taxon>
        <taxon>Bacillati</taxon>
        <taxon>Actinomycetota</taxon>
        <taxon>Actinomycetes</taxon>
        <taxon>Mycobacteriales</taxon>
        <taxon>Nocardiaceae</taxon>
        <taxon>Rhodococcus</taxon>
    </lineage>
</organism>
<keyword evidence="2" id="KW-1185">Reference proteome</keyword>
<evidence type="ECO:0000313" key="1">
    <source>
        <dbReference type="EMBL" id="QOW01897.1"/>
    </source>
</evidence>
<sequence length="87" mass="9490">MSILKYVLWVAVGLGVFRGWVNWSESEGMDSTTIVRLFETVVNTIADLTYQWLPALFDLIGGNPVTAPDSEPAVESLAPSMVGVSSW</sequence>